<dbReference type="EMBL" id="CP009398">
    <property type="protein sequence ID" value="AIO00235.1"/>
    <property type="molecule type" value="Genomic_DNA"/>
</dbReference>
<dbReference type="GeneID" id="22577051"/>
<proteinExistence type="predicted"/>
<sequence>MPPLSLFLRATAAAVVGNTVTSSQYAQCAPAFSSSVFGAPDARTLDALGSIRLQDQDILWEIESDDFHRGYEANTTQLQILRLRAEYVDSTGGKSPVMRVVGFFPGVPTSTVYEYLTNVTLRRGWDCNYTHFEQFAGNCPSTLPDAEVLRRPLATVAKKFSHCCGDECTLIPDVADVMLDHGWFCHRVGGSVLRRFGLADRLFQYERLSYAYRFRESAADMSGDVGPSTKMYDIIFSGSKRAREEASAAAPSLRDWIQANREAVPCEEVDMNFQHVVLVPIAEAEAQLFCNSDQLRQLCTMGSMLDVRSTKLVYDVWKDTQSRTTRGTALLPGTLLVITSASNVGIPPLLPRWAQKTIMGSISRKAYDQLLKACLEDGSGDVTK</sequence>
<organism evidence="2 3">
    <name type="scientific">Leishmania panamensis</name>
    <dbReference type="NCBI Taxonomy" id="5679"/>
    <lineage>
        <taxon>Eukaryota</taxon>
        <taxon>Discoba</taxon>
        <taxon>Euglenozoa</taxon>
        <taxon>Kinetoplastea</taxon>
        <taxon>Metakinetoplastina</taxon>
        <taxon>Trypanosomatida</taxon>
        <taxon>Trypanosomatidae</taxon>
        <taxon>Leishmaniinae</taxon>
        <taxon>Leishmania</taxon>
        <taxon>Leishmania guyanensis species complex</taxon>
    </lineage>
</organism>
<dbReference type="Proteomes" id="UP000063063">
    <property type="component" value="Chromosome 29"/>
</dbReference>
<evidence type="ECO:0000313" key="2">
    <source>
        <dbReference type="EMBL" id="AIO00235.1"/>
    </source>
</evidence>
<dbReference type="VEuPathDB" id="TriTrypDB:LPAL13_030014300"/>
<reference evidence="2 3" key="1">
    <citation type="journal article" date="2015" name="Sci. Rep.">
        <title>The genome of Leishmania panamensis: insights into genomics of the L. (Viannia) subgenus.</title>
        <authorList>
            <person name="Llanes A."/>
            <person name="Restrepo C.M."/>
            <person name="Vecchio G.D."/>
            <person name="Anguizola F.J."/>
            <person name="Lleonart R."/>
        </authorList>
    </citation>
    <scope>NUCLEOTIDE SEQUENCE [LARGE SCALE GENOMIC DNA]</scope>
    <source>
        <strain evidence="2 3">MHOM/PA/94/PSC-1</strain>
    </source>
</reference>
<dbReference type="eggNOG" id="ENOG502S0ZZ">
    <property type="taxonomic scope" value="Eukaryota"/>
</dbReference>
<feature type="signal peptide" evidence="1">
    <location>
        <begin position="1"/>
        <end position="17"/>
    </location>
</feature>
<dbReference type="AlphaFoldDB" id="A0A088RY78"/>
<keyword evidence="3" id="KW-1185">Reference proteome</keyword>
<evidence type="ECO:0000313" key="3">
    <source>
        <dbReference type="Proteomes" id="UP000063063"/>
    </source>
</evidence>
<name>A0A088RY78_LEIPA</name>
<protein>
    <recommendedName>
        <fullName evidence="4">START domain-containing protein</fullName>
    </recommendedName>
</protein>
<dbReference type="KEGG" id="lpan:LPMP_292880"/>
<gene>
    <name evidence="2" type="ORF">LPMP_292880</name>
</gene>
<dbReference type="RefSeq" id="XP_010700892.1">
    <property type="nucleotide sequence ID" value="XM_010702590.1"/>
</dbReference>
<evidence type="ECO:0008006" key="4">
    <source>
        <dbReference type="Google" id="ProtNLM"/>
    </source>
</evidence>
<dbReference type="VEuPathDB" id="TriTrypDB:LPMP_292880"/>
<accession>A0A088RY78</accession>
<evidence type="ECO:0000256" key="1">
    <source>
        <dbReference type="SAM" id="SignalP"/>
    </source>
</evidence>
<keyword evidence="1" id="KW-0732">Signal</keyword>
<feature type="chain" id="PRO_5001839120" description="START domain-containing protein" evidence="1">
    <location>
        <begin position="18"/>
        <end position="384"/>
    </location>
</feature>
<dbReference type="OrthoDB" id="271534at2759"/>